<dbReference type="SUPFAM" id="SSF52402">
    <property type="entry name" value="Adenine nucleotide alpha hydrolases-like"/>
    <property type="match status" value="1"/>
</dbReference>
<dbReference type="PANTHER" id="PTHR11772">
    <property type="entry name" value="ASPARAGINE SYNTHETASE"/>
    <property type="match status" value="1"/>
</dbReference>
<keyword evidence="2" id="KW-0067">ATP-binding</keyword>
<dbReference type="GO" id="GO:0006529">
    <property type="term" value="P:asparagine biosynthetic process"/>
    <property type="evidence" value="ECO:0007669"/>
    <property type="project" value="InterPro"/>
</dbReference>
<evidence type="ECO:0000256" key="2">
    <source>
        <dbReference type="ARBA" id="ARBA00022840"/>
    </source>
</evidence>
<dbReference type="GO" id="GO:0004066">
    <property type="term" value="F:asparagine synthase (glutamine-hydrolyzing) activity"/>
    <property type="evidence" value="ECO:0007669"/>
    <property type="project" value="InterPro"/>
</dbReference>
<dbReference type="KEGG" id="daw:HS1_001320"/>
<keyword evidence="5" id="KW-1185">Reference proteome</keyword>
<dbReference type="AlphaFoldDB" id="A0A7U4THR0"/>
<protein>
    <submittedName>
        <fullName evidence="4">Asparagine synthase</fullName>
    </submittedName>
</protein>
<feature type="domain" description="Asparagine synthetase" evidence="3">
    <location>
        <begin position="161"/>
        <end position="247"/>
    </location>
</feature>
<dbReference type="OrthoDB" id="9763290at2"/>
<name>A0A7U4THR0_DESA2</name>
<proteinExistence type="predicted"/>
<organism evidence="4 5">
    <name type="scientific">Desulfofervidus auxilii</name>
    <dbReference type="NCBI Taxonomy" id="1621989"/>
    <lineage>
        <taxon>Bacteria</taxon>
        <taxon>Pseudomonadati</taxon>
        <taxon>Thermodesulfobacteriota</taxon>
        <taxon>Candidatus Desulfofervidia</taxon>
        <taxon>Candidatus Desulfofervidales</taxon>
        <taxon>Candidatus Desulfofervidaceae</taxon>
        <taxon>Candidatus Desulfofervidus</taxon>
    </lineage>
</organism>
<dbReference type="RefSeq" id="WP_066062653.1">
    <property type="nucleotide sequence ID" value="NZ_CP013015.1"/>
</dbReference>
<dbReference type="InterPro" id="IPR001962">
    <property type="entry name" value="Asn_synthase"/>
</dbReference>
<dbReference type="GO" id="GO:0005829">
    <property type="term" value="C:cytosol"/>
    <property type="evidence" value="ECO:0007669"/>
    <property type="project" value="TreeGrafter"/>
</dbReference>
<dbReference type="Gene3D" id="3.40.50.620">
    <property type="entry name" value="HUPs"/>
    <property type="match status" value="1"/>
</dbReference>
<accession>A0A7U4THR0</accession>
<dbReference type="InterPro" id="IPR014729">
    <property type="entry name" value="Rossmann-like_a/b/a_fold"/>
</dbReference>
<evidence type="ECO:0000313" key="5">
    <source>
        <dbReference type="Proteomes" id="UP000070560"/>
    </source>
</evidence>
<evidence type="ECO:0000259" key="3">
    <source>
        <dbReference type="Pfam" id="PF00733"/>
    </source>
</evidence>
<dbReference type="GO" id="GO:0005524">
    <property type="term" value="F:ATP binding"/>
    <property type="evidence" value="ECO:0007669"/>
    <property type="project" value="UniProtKB-KW"/>
</dbReference>
<dbReference type="EMBL" id="CP013015">
    <property type="protein sequence ID" value="AMM41124.1"/>
    <property type="molecule type" value="Genomic_DNA"/>
</dbReference>
<dbReference type="InterPro" id="IPR050795">
    <property type="entry name" value="Asn_Synthetase"/>
</dbReference>
<reference evidence="4 5" key="1">
    <citation type="submission" date="2015-10" db="EMBL/GenBank/DDBJ databases">
        <title>Candidatus Desulfofervidus auxilii, a hydrogenotrophic sulfate-reducing bacterium involved in the thermophilic anaerobic oxidation of methane.</title>
        <authorList>
            <person name="Krukenberg V."/>
            <person name="Richter M."/>
            <person name="Wegener G."/>
        </authorList>
    </citation>
    <scope>NUCLEOTIDE SEQUENCE [LARGE SCALE GENOMIC DNA]</scope>
    <source>
        <strain evidence="4 5">HS1</strain>
    </source>
</reference>
<sequence>MKGIIFELKRRLIEAVKRNPAEGLLFSGGLDSAILAAISSQAKAITISLESYGEDIKYANLCAKKFNLKHYHKRITTNEAIDAIAEVIKILKSFDPAIPNDIVVYFGLKFAKEMGIKKMGTGDGSDELFAGYSFMKDINNLSHYIEYISHSMQFSSNEIGRFFGIEIIQPYLDKKFIEFSLGISPRLKIKREKGKIWGKWILRKAFEDALPREIIWQDKRPLEYGSGMTKLRECISSRISDEEFENKKRNYPIKFINKEHLYYYEVYRNIIGKIPKPKLGQKACPACGAGIRPEARHCWVCGWSAISLNLI</sequence>
<dbReference type="Proteomes" id="UP000070560">
    <property type="component" value="Chromosome"/>
</dbReference>
<keyword evidence="1" id="KW-0547">Nucleotide-binding</keyword>
<evidence type="ECO:0000256" key="1">
    <source>
        <dbReference type="ARBA" id="ARBA00022741"/>
    </source>
</evidence>
<dbReference type="PANTHER" id="PTHR11772:SF46">
    <property type="entry name" value="ASPARAGINE SYNTHETASE DOMAIN-CONTAINING PROTEIN"/>
    <property type="match status" value="1"/>
</dbReference>
<gene>
    <name evidence="4" type="ORF">HS1_001320</name>
</gene>
<dbReference type="Pfam" id="PF00733">
    <property type="entry name" value="Asn_synthase"/>
    <property type="match status" value="2"/>
</dbReference>
<dbReference type="CDD" id="cd01991">
    <property type="entry name" value="Asn_synthase_B_C"/>
    <property type="match status" value="1"/>
</dbReference>
<feature type="domain" description="Asparagine synthetase" evidence="3">
    <location>
        <begin position="12"/>
        <end position="149"/>
    </location>
</feature>
<evidence type="ECO:0000313" key="4">
    <source>
        <dbReference type="EMBL" id="AMM41124.1"/>
    </source>
</evidence>